<evidence type="ECO:0000256" key="4">
    <source>
        <dbReference type="ARBA" id="ARBA00022490"/>
    </source>
</evidence>
<comment type="subunit">
    <text evidence="3">Homodimer.</text>
</comment>
<dbReference type="PANTHER" id="PTHR21237:SF23">
    <property type="entry name" value="GRPE PROTEIN HOMOLOG, MITOCHONDRIAL"/>
    <property type="match status" value="1"/>
</dbReference>
<organism evidence="12 13">
    <name type="scientific">Candidatus Hakubella thermalkaliphila</name>
    <dbReference type="NCBI Taxonomy" id="2754717"/>
    <lineage>
        <taxon>Bacteria</taxon>
        <taxon>Bacillati</taxon>
        <taxon>Actinomycetota</taxon>
        <taxon>Actinomycetota incertae sedis</taxon>
        <taxon>Candidatus Hakubellales</taxon>
        <taxon>Candidatus Hakubellaceae</taxon>
        <taxon>Candidatus Hakubella</taxon>
    </lineage>
</organism>
<accession>A0A6V8NPA7</accession>
<comment type="function">
    <text evidence="7 9">Participates actively in the response to hyperosmotic and heat shock by preventing the aggregation of stress-denatured proteins, in association with DnaK and GrpE. It is the nucleotide exchange factor for DnaK and may function as a thermosensor. Unfolded proteins bind initially to DnaJ; upon interaction with the DnaJ-bound protein, DnaK hydrolyzes its bound ATP, resulting in the formation of a stable complex. GrpE releases ADP from DnaK; ATP binding to DnaK triggers the release of the substrate protein, thus completing the reaction cycle. Several rounds of ATP-dependent interactions between DnaJ, DnaK and GrpE are required for fully efficient folding.</text>
</comment>
<dbReference type="GO" id="GO:0051082">
    <property type="term" value="F:unfolded protein binding"/>
    <property type="evidence" value="ECO:0007669"/>
    <property type="project" value="TreeGrafter"/>
</dbReference>
<dbReference type="PROSITE" id="PS01071">
    <property type="entry name" value="GRPE"/>
    <property type="match status" value="1"/>
</dbReference>
<dbReference type="GO" id="GO:0051087">
    <property type="term" value="F:protein-folding chaperone binding"/>
    <property type="evidence" value="ECO:0007669"/>
    <property type="project" value="InterPro"/>
</dbReference>
<protein>
    <recommendedName>
        <fullName evidence="8 9">Protein GrpE</fullName>
    </recommendedName>
</protein>
<evidence type="ECO:0000256" key="6">
    <source>
        <dbReference type="ARBA" id="ARBA00023186"/>
    </source>
</evidence>
<evidence type="ECO:0000313" key="13">
    <source>
        <dbReference type="Proteomes" id="UP000580051"/>
    </source>
</evidence>
<dbReference type="EMBL" id="BLRV01000245">
    <property type="protein sequence ID" value="GFP22168.1"/>
    <property type="molecule type" value="Genomic_DNA"/>
</dbReference>
<dbReference type="GO" id="GO:0042803">
    <property type="term" value="F:protein homodimerization activity"/>
    <property type="evidence" value="ECO:0007669"/>
    <property type="project" value="InterPro"/>
</dbReference>
<evidence type="ECO:0000256" key="7">
    <source>
        <dbReference type="ARBA" id="ARBA00053401"/>
    </source>
</evidence>
<reference evidence="12 13" key="1">
    <citation type="journal article" date="2020" name="Front. Microbiol.">
        <title>Single-cell genomics of novel Actinobacteria with the Wood-Ljungdahl pathway discovered in a serpentinizing system.</title>
        <authorList>
            <person name="Merino N."/>
            <person name="Kawai M."/>
            <person name="Boyd E.S."/>
            <person name="Colman D.R."/>
            <person name="McGlynn S.E."/>
            <person name="Nealson K.H."/>
            <person name="Kurokawa K."/>
            <person name="Hongoh Y."/>
        </authorList>
    </citation>
    <scope>NUCLEOTIDE SEQUENCE [LARGE SCALE GENOMIC DNA]</scope>
    <source>
        <strain evidence="12 13">S06</strain>
    </source>
</reference>
<keyword evidence="11" id="KW-0175">Coiled coil</keyword>
<dbReference type="AlphaFoldDB" id="A0A6V8NPA7"/>
<dbReference type="Gene3D" id="3.90.20.20">
    <property type="match status" value="1"/>
</dbReference>
<dbReference type="InterPro" id="IPR000740">
    <property type="entry name" value="GrpE"/>
</dbReference>
<comment type="similarity">
    <text evidence="2 10">Belongs to the GrpE family.</text>
</comment>
<dbReference type="Pfam" id="PF01025">
    <property type="entry name" value="GrpE"/>
    <property type="match status" value="1"/>
</dbReference>
<dbReference type="PANTHER" id="PTHR21237">
    <property type="entry name" value="GRPE PROTEIN"/>
    <property type="match status" value="1"/>
</dbReference>
<evidence type="ECO:0000256" key="5">
    <source>
        <dbReference type="ARBA" id="ARBA00023016"/>
    </source>
</evidence>
<evidence type="ECO:0000256" key="8">
    <source>
        <dbReference type="ARBA" id="ARBA00072274"/>
    </source>
</evidence>
<comment type="subcellular location">
    <subcellularLocation>
        <location evidence="1">Cytoplasm</location>
    </subcellularLocation>
</comment>
<dbReference type="FunFam" id="2.30.22.10:FF:000001">
    <property type="entry name" value="Protein GrpE"/>
    <property type="match status" value="1"/>
</dbReference>
<dbReference type="HAMAP" id="MF_01151">
    <property type="entry name" value="GrpE"/>
    <property type="match status" value="1"/>
</dbReference>
<keyword evidence="4" id="KW-0963">Cytoplasm</keyword>
<dbReference type="InterPro" id="IPR013805">
    <property type="entry name" value="GrpE_CC"/>
</dbReference>
<dbReference type="GO" id="GO:0005737">
    <property type="term" value="C:cytoplasm"/>
    <property type="evidence" value="ECO:0007669"/>
    <property type="project" value="UniProtKB-SubCell"/>
</dbReference>
<dbReference type="Gene3D" id="2.30.22.10">
    <property type="entry name" value="Head domain of nucleotide exchange factor GrpE"/>
    <property type="match status" value="1"/>
</dbReference>
<dbReference type="SUPFAM" id="SSF58014">
    <property type="entry name" value="Coiled-coil domain of nucleotide exchange factor GrpE"/>
    <property type="match status" value="1"/>
</dbReference>
<evidence type="ECO:0000256" key="10">
    <source>
        <dbReference type="RuleBase" id="RU004478"/>
    </source>
</evidence>
<dbReference type="RefSeq" id="WP_176227206.1">
    <property type="nucleotide sequence ID" value="NZ_BLRV01000245.1"/>
</dbReference>
<dbReference type="NCBIfam" id="NF010738">
    <property type="entry name" value="PRK14140.1"/>
    <property type="match status" value="1"/>
</dbReference>
<dbReference type="CDD" id="cd00446">
    <property type="entry name" value="GrpE"/>
    <property type="match status" value="1"/>
</dbReference>
<dbReference type="SUPFAM" id="SSF51064">
    <property type="entry name" value="Head domain of nucleotide exchange factor GrpE"/>
    <property type="match status" value="1"/>
</dbReference>
<dbReference type="PRINTS" id="PR00773">
    <property type="entry name" value="GRPEPROTEIN"/>
</dbReference>
<feature type="coiled-coil region" evidence="11">
    <location>
        <begin position="37"/>
        <end position="85"/>
    </location>
</feature>
<evidence type="ECO:0000256" key="1">
    <source>
        <dbReference type="ARBA" id="ARBA00004496"/>
    </source>
</evidence>
<dbReference type="InterPro" id="IPR009012">
    <property type="entry name" value="GrpE_head"/>
</dbReference>
<evidence type="ECO:0000256" key="3">
    <source>
        <dbReference type="ARBA" id="ARBA00011738"/>
    </source>
</evidence>
<dbReference type="Proteomes" id="UP000580051">
    <property type="component" value="Unassembled WGS sequence"/>
</dbReference>
<gene>
    <name evidence="12" type="ORF">HKBW3S06_01395</name>
</gene>
<proteinExistence type="inferred from homology"/>
<keyword evidence="6 9" id="KW-0143">Chaperone</keyword>
<evidence type="ECO:0000256" key="2">
    <source>
        <dbReference type="ARBA" id="ARBA00009054"/>
    </source>
</evidence>
<sequence>NIQEQRFQDTKEKLVEETIEDENLIVYEEEKGSPISVQDSESQVKKLEEKVKQLEAEIADYVDTLKRVQAQFENYKKRIKKEFDTFTQISTHKLVKQLLPVLDNLERALSSAESTDDKGKIIEGVKLIYHQFKEALEKEGLKTIDPAGDRFDPYFHEAIMQVESDEHEDNTVVEVFQKGYLINDHLLRPAIVKVSKEVESREQRAEG</sequence>
<dbReference type="GO" id="GO:0006457">
    <property type="term" value="P:protein folding"/>
    <property type="evidence" value="ECO:0007669"/>
    <property type="project" value="InterPro"/>
</dbReference>
<keyword evidence="5 9" id="KW-0346">Stress response</keyword>
<feature type="non-terminal residue" evidence="12">
    <location>
        <position position="1"/>
    </location>
</feature>
<evidence type="ECO:0000256" key="9">
    <source>
        <dbReference type="RuleBase" id="RU000639"/>
    </source>
</evidence>
<evidence type="ECO:0000313" key="12">
    <source>
        <dbReference type="EMBL" id="GFP22168.1"/>
    </source>
</evidence>
<name>A0A6V8NPA7_9ACTN</name>
<dbReference type="GO" id="GO:0000774">
    <property type="term" value="F:adenyl-nucleotide exchange factor activity"/>
    <property type="evidence" value="ECO:0007669"/>
    <property type="project" value="InterPro"/>
</dbReference>
<evidence type="ECO:0000256" key="11">
    <source>
        <dbReference type="SAM" id="Coils"/>
    </source>
</evidence>
<comment type="caution">
    <text evidence="12">The sequence shown here is derived from an EMBL/GenBank/DDBJ whole genome shotgun (WGS) entry which is preliminary data.</text>
</comment>